<protein>
    <submittedName>
        <fullName evidence="8">NAD(P)/FAD-dependent oxidoreductase</fullName>
        <ecNumber evidence="8">1.-.-.-</ecNumber>
    </submittedName>
</protein>
<name>A0ABU8NAV3_9PSEU</name>
<dbReference type="GO" id="GO:0016491">
    <property type="term" value="F:oxidoreductase activity"/>
    <property type="evidence" value="ECO:0007669"/>
    <property type="project" value="UniProtKB-KW"/>
</dbReference>
<evidence type="ECO:0000259" key="6">
    <source>
        <dbReference type="Pfam" id="PF02852"/>
    </source>
</evidence>
<dbReference type="Pfam" id="PF02852">
    <property type="entry name" value="Pyr_redox_dim"/>
    <property type="match status" value="1"/>
</dbReference>
<evidence type="ECO:0000256" key="2">
    <source>
        <dbReference type="ARBA" id="ARBA00007532"/>
    </source>
</evidence>
<dbReference type="InterPro" id="IPR001100">
    <property type="entry name" value="Pyr_nuc-diS_OxRdtase"/>
</dbReference>
<keyword evidence="9" id="KW-1185">Reference proteome</keyword>
<comment type="similarity">
    <text evidence="2">Belongs to the class-I pyridine nucleotide-disulfide oxidoreductase family.</text>
</comment>
<evidence type="ECO:0000259" key="7">
    <source>
        <dbReference type="Pfam" id="PF07992"/>
    </source>
</evidence>
<dbReference type="Gene3D" id="3.50.50.60">
    <property type="entry name" value="FAD/NAD(P)-binding domain"/>
    <property type="match status" value="2"/>
</dbReference>
<dbReference type="PRINTS" id="PR00368">
    <property type="entry name" value="FADPNR"/>
</dbReference>
<gene>
    <name evidence="8" type="ORF">WCD41_23385</name>
</gene>
<keyword evidence="8" id="KW-0560">Oxidoreductase</keyword>
<evidence type="ECO:0000256" key="5">
    <source>
        <dbReference type="ARBA" id="ARBA00023027"/>
    </source>
</evidence>
<dbReference type="InterPro" id="IPR036188">
    <property type="entry name" value="FAD/NAD-bd_sf"/>
</dbReference>
<evidence type="ECO:0000313" key="8">
    <source>
        <dbReference type="EMBL" id="MEJ2889423.1"/>
    </source>
</evidence>
<dbReference type="PIRSF" id="PIRSF000350">
    <property type="entry name" value="Mercury_reductase_MerA"/>
    <property type="match status" value="1"/>
</dbReference>
<evidence type="ECO:0000313" key="9">
    <source>
        <dbReference type="Proteomes" id="UP001370100"/>
    </source>
</evidence>
<sequence length="473" mass="49146">MTTTQDIDVIVLGAGPAGENVADRVARAGLSVAIVEAERAGGECSYWACMPSKALLRPVEVRAAAGRMPGVGTALLDTDAVLARRDDFTEHFDDSSQADWIGSTGALLVRGRGRLAGDRRVEVDHADGTTTALAATRAVVVATGSAPTLPPVDGIEDVGAWTNREATSAPRVPGSMIVLGGGAVGCELATAWQRLGSSVTLVQHGERLLPTMEPSAGERVLASLRDDGADVRLGTSLRAVRRDGSTVHADLDDGTTVDADEFVVAAGRRPGTSGLGLDTVGLSDGDVLAVDDTTLVTAVEGGWLHAVGDCTDRAKLTHMGKYQARACADVIVARSKGETDGLDRPYAKTTTTAERTAVTQVVFTDPQVASVGLTEAAARDAGLPVDVVSYDIGSTAGGALQADGYSGLATIVVDRERRVIVGATLVGQDVTDMLHAATVMVVGEVTLERLWHAVPSFPTMSEVWLRLLETYGL</sequence>
<dbReference type="Gene3D" id="3.30.390.30">
    <property type="match status" value="1"/>
</dbReference>
<dbReference type="PANTHER" id="PTHR22912">
    <property type="entry name" value="DISULFIDE OXIDOREDUCTASE"/>
    <property type="match status" value="1"/>
</dbReference>
<dbReference type="PRINTS" id="PR00411">
    <property type="entry name" value="PNDRDTASEI"/>
</dbReference>
<feature type="domain" description="Pyridine nucleotide-disulphide oxidoreductase dimerisation" evidence="6">
    <location>
        <begin position="359"/>
        <end position="464"/>
    </location>
</feature>
<keyword evidence="5" id="KW-0520">NAD</keyword>
<evidence type="ECO:0000256" key="3">
    <source>
        <dbReference type="ARBA" id="ARBA00022630"/>
    </source>
</evidence>
<dbReference type="InterPro" id="IPR050151">
    <property type="entry name" value="Class-I_Pyr_Nuc-Dis_Oxidored"/>
</dbReference>
<dbReference type="EMBL" id="JBBEGL010000006">
    <property type="protein sequence ID" value="MEJ2889423.1"/>
    <property type="molecule type" value="Genomic_DNA"/>
</dbReference>
<reference evidence="8 9" key="1">
    <citation type="submission" date="2024-03" db="EMBL/GenBank/DDBJ databases">
        <title>Actinomycetospora sp. OC33-EN06, a novel actinomycete isolated from wild orchid (Aerides multiflora).</title>
        <authorList>
            <person name="Suriyachadkun C."/>
        </authorList>
    </citation>
    <scope>NUCLEOTIDE SEQUENCE [LARGE SCALE GENOMIC DNA]</scope>
    <source>
        <strain evidence="8 9">OC33-EN06</strain>
    </source>
</reference>
<dbReference type="EC" id="1.-.-.-" evidence="8"/>
<dbReference type="InterPro" id="IPR016156">
    <property type="entry name" value="FAD/NAD-linked_Rdtase_dimer_sf"/>
</dbReference>
<organism evidence="8 9">
    <name type="scientific">Actinomycetospora aeridis</name>
    <dbReference type="NCBI Taxonomy" id="3129231"/>
    <lineage>
        <taxon>Bacteria</taxon>
        <taxon>Bacillati</taxon>
        <taxon>Actinomycetota</taxon>
        <taxon>Actinomycetes</taxon>
        <taxon>Pseudonocardiales</taxon>
        <taxon>Pseudonocardiaceae</taxon>
        <taxon>Actinomycetospora</taxon>
    </lineage>
</organism>
<comment type="cofactor">
    <cofactor evidence="1">
        <name>FAD</name>
        <dbReference type="ChEBI" id="CHEBI:57692"/>
    </cofactor>
</comment>
<dbReference type="Proteomes" id="UP001370100">
    <property type="component" value="Unassembled WGS sequence"/>
</dbReference>
<dbReference type="Pfam" id="PF07992">
    <property type="entry name" value="Pyr_redox_2"/>
    <property type="match status" value="1"/>
</dbReference>
<dbReference type="PANTHER" id="PTHR22912:SF151">
    <property type="entry name" value="DIHYDROLIPOYL DEHYDROGENASE, MITOCHONDRIAL"/>
    <property type="match status" value="1"/>
</dbReference>
<feature type="domain" description="FAD/NAD(P)-binding" evidence="7">
    <location>
        <begin position="8"/>
        <end position="323"/>
    </location>
</feature>
<comment type="caution">
    <text evidence="8">The sequence shown here is derived from an EMBL/GenBank/DDBJ whole genome shotgun (WGS) entry which is preliminary data.</text>
</comment>
<keyword evidence="4" id="KW-0274">FAD</keyword>
<dbReference type="SUPFAM" id="SSF55424">
    <property type="entry name" value="FAD/NAD-linked reductases, dimerisation (C-terminal) domain"/>
    <property type="match status" value="1"/>
</dbReference>
<dbReference type="InterPro" id="IPR023753">
    <property type="entry name" value="FAD/NAD-binding_dom"/>
</dbReference>
<accession>A0ABU8NAV3</accession>
<dbReference type="SUPFAM" id="SSF51905">
    <property type="entry name" value="FAD/NAD(P)-binding domain"/>
    <property type="match status" value="1"/>
</dbReference>
<evidence type="ECO:0000256" key="4">
    <source>
        <dbReference type="ARBA" id="ARBA00022827"/>
    </source>
</evidence>
<dbReference type="InterPro" id="IPR004099">
    <property type="entry name" value="Pyr_nucl-diS_OxRdtase_dimer"/>
</dbReference>
<keyword evidence="3" id="KW-0285">Flavoprotein</keyword>
<dbReference type="RefSeq" id="WP_337716953.1">
    <property type="nucleotide sequence ID" value="NZ_JBBEGL010000006.1"/>
</dbReference>
<evidence type="ECO:0000256" key="1">
    <source>
        <dbReference type="ARBA" id="ARBA00001974"/>
    </source>
</evidence>
<proteinExistence type="inferred from homology"/>